<dbReference type="Pfam" id="PF09346">
    <property type="entry name" value="SMI1_KNR4"/>
    <property type="match status" value="1"/>
</dbReference>
<dbReference type="Gene3D" id="1.25.10.10">
    <property type="entry name" value="Leucine-rich Repeat Variant"/>
    <property type="match status" value="1"/>
</dbReference>
<dbReference type="Proteomes" id="UP001596524">
    <property type="component" value="Unassembled WGS sequence"/>
</dbReference>
<comment type="caution">
    <text evidence="2">The sequence shown here is derived from an EMBL/GenBank/DDBJ whole genome shotgun (WGS) entry which is preliminary data.</text>
</comment>
<keyword evidence="3" id="KW-1185">Reference proteome</keyword>
<dbReference type="RefSeq" id="WP_255890403.1">
    <property type="nucleotide sequence ID" value="NZ_JAFMZM010000003.1"/>
</dbReference>
<evidence type="ECO:0000313" key="2">
    <source>
        <dbReference type="EMBL" id="MFC7358821.1"/>
    </source>
</evidence>
<proteinExistence type="predicted"/>
<dbReference type="InterPro" id="IPR037883">
    <property type="entry name" value="Knr4/Smi1-like_sf"/>
</dbReference>
<dbReference type="InterPro" id="IPR018958">
    <property type="entry name" value="Knr4/Smi1-like_dom"/>
</dbReference>
<evidence type="ECO:0000259" key="1">
    <source>
        <dbReference type="SMART" id="SM00860"/>
    </source>
</evidence>
<dbReference type="SMART" id="SM00860">
    <property type="entry name" value="SMI1_KNR4"/>
    <property type="match status" value="1"/>
</dbReference>
<accession>A0ABW2N1N6</accession>
<dbReference type="InterPro" id="IPR011989">
    <property type="entry name" value="ARM-like"/>
</dbReference>
<dbReference type="SUPFAM" id="SSF160631">
    <property type="entry name" value="SMI1/KNR4-like"/>
    <property type="match status" value="1"/>
</dbReference>
<dbReference type="Gene3D" id="3.40.1580.10">
    <property type="entry name" value="SMI1/KNR4-like"/>
    <property type="match status" value="1"/>
</dbReference>
<organism evidence="2 3">
    <name type="scientific">Nocardioides astragali</name>
    <dbReference type="NCBI Taxonomy" id="1776736"/>
    <lineage>
        <taxon>Bacteria</taxon>
        <taxon>Bacillati</taxon>
        <taxon>Actinomycetota</taxon>
        <taxon>Actinomycetes</taxon>
        <taxon>Propionibacteriales</taxon>
        <taxon>Nocardioidaceae</taxon>
        <taxon>Nocardioides</taxon>
    </lineage>
</organism>
<feature type="domain" description="Knr4/Smi1-like" evidence="1">
    <location>
        <begin position="47"/>
        <end position="202"/>
    </location>
</feature>
<name>A0ABW2N1N6_9ACTN</name>
<sequence length="421" mass="45585">MARSRELPADDLAGLLRQWSDAQLAALDALDRPVEAVARTGSLLLPPATEAQVADAEKRLGVRLPGSYRDFLLLSNGAYGDTIGAVMAVDPRAGGSDAGLGFLPVTEISWFIEVEPETVEIWLASQDEIEETRGVPDPAPTFERDEVRDYRPLRDALLIARGFDANCSLLVPVGGPGEEWEVWDHYKEGTTRWSSFRAYVRDTVEDHLGVDVDEAEALLLLASAEEGDLQAVQRVGRVRSPVATELLLDAARRGVVPHPVMRALTRIGGPDVVAALTDLRLNEWQQSYAHRALALIGTPDALDHLASVGAYLQLSQVGDRRAAEIAAARLRDGDYTTQLAAAHVLARMPDPRWVPDLLGAYDRATSDGLRVSTLGALEACGAFEEARRRAPDLLDGPYGYAAQAILIRLSGRTGGIEPHTP</sequence>
<gene>
    <name evidence="2" type="ORF">ACFQO6_00960</name>
</gene>
<reference evidence="3" key="1">
    <citation type="journal article" date="2019" name="Int. J. Syst. Evol. Microbiol.">
        <title>The Global Catalogue of Microorganisms (GCM) 10K type strain sequencing project: providing services to taxonomists for standard genome sequencing and annotation.</title>
        <authorList>
            <consortium name="The Broad Institute Genomics Platform"/>
            <consortium name="The Broad Institute Genome Sequencing Center for Infectious Disease"/>
            <person name="Wu L."/>
            <person name="Ma J."/>
        </authorList>
    </citation>
    <scope>NUCLEOTIDE SEQUENCE [LARGE SCALE GENOMIC DNA]</scope>
    <source>
        <strain evidence="3">FCH27</strain>
    </source>
</reference>
<evidence type="ECO:0000313" key="3">
    <source>
        <dbReference type="Proteomes" id="UP001596524"/>
    </source>
</evidence>
<dbReference type="EMBL" id="JBHTCH010000001">
    <property type="protein sequence ID" value="MFC7358821.1"/>
    <property type="molecule type" value="Genomic_DNA"/>
</dbReference>
<protein>
    <submittedName>
        <fullName evidence="2">SMI1/KNR4 family protein</fullName>
    </submittedName>
</protein>